<sequence>MPKALPSKLYNANPRAILKSRKESAEEEKKKRQAVREARRKKEMGKDLVMLTKWKDDMGRLMGGIEQPGAGAPMLPLSASFDATATTASWQMNSSATLNDYSLVTEYSETDPRPVDPPSSPQHEATTNQSPSSSPPPKATSAAPQSPAPTTPTPTSYEFLKWKAEARLFASQAEAFLSPNKRSKEEKQGDPDEEKKEDTGGVRFERRRTTIAGEPNEFVTPAIDPNTTLPVPRDPNFQAISFNTTATALDQSVMSQDKLEDQTLFHKKTELQRKLLSPNMVTGAKETILVHSKSPKKKVRSQAATLPALYKMSWPVIPNPYEMEKFQKENEDLKKRILVARGKLSPRVLTEEEEEAPYALGETPLQPRSGGFIEPQFYGITRNESPCRIPNSHYSFWRQHSELAPKTVEMGLGVMSFEIPDVGLEISPGKNSNELRSDVAENYFANVDNYVKAQNEGFMGQDVDNSTARGGGGAGADDKDGEFRASVPNLGTSPPAGLAGAPLTRTTSSPTAMSRFPFAASKVPRPSLRAPLFGEASSTLGDLLSSNLGTGLYHDTTASALAAPFGADGAVPHLQPFGFSPSKPALRVLSMGDALAYQGPLTPRSKLHHFRMFPYSGEAHEAAFVIQRFWGSHVRARTWAATLVQCHFRRLRARRDFAGYIARLKFARRAIGEGARRWLERVHLKRDSEIGTRAVIEELAKQLAEEWHEEERVEQFWKNAMLTLVYRFRWRRRIKKRRRRRKELEEACAARMQRGARYFLVTRMLLRWNDAHIVIKRSFRAYFFRAYKKQLRRIMNCWRSYWLRHHVKLIQRIHRGRMGRKKARVVAAKLRSQEGLRGARELEALSGMLREVGAEMERHLKTKEGLKELRSRAKLVKKRRRDAMKEGKAGAGKEWGGKFKLKVRAWIKMFEVLEDGDNPASDGFVDAESLRIAMGDLMLWERSLLSPGEVDAMIGVLDNFRVGHMNCDLVAGYLGQLVEARRASRRSSMGLVAKVRSDVKCWGKNLKVTGGWGAYVRAAGRSMLEQERKRFFLRTVEAFRGGGG</sequence>
<feature type="region of interest" description="Disordered" evidence="1">
    <location>
        <begin position="1"/>
        <end position="44"/>
    </location>
</feature>
<dbReference type="Proteomes" id="UP001165082">
    <property type="component" value="Unassembled WGS sequence"/>
</dbReference>
<dbReference type="OrthoDB" id="198040at2759"/>
<protein>
    <submittedName>
        <fullName evidence="2">Uncharacterized protein</fullName>
    </submittedName>
</protein>
<gene>
    <name evidence="2" type="ORF">TrRE_jg9433</name>
</gene>
<evidence type="ECO:0000256" key="1">
    <source>
        <dbReference type="SAM" id="MobiDB-lite"/>
    </source>
</evidence>
<feature type="compositionally biased region" description="Basic and acidic residues" evidence="1">
    <location>
        <begin position="182"/>
        <end position="202"/>
    </location>
</feature>
<feature type="non-terminal residue" evidence="2">
    <location>
        <position position="1044"/>
    </location>
</feature>
<proteinExistence type="predicted"/>
<feature type="region of interest" description="Disordered" evidence="1">
    <location>
        <begin position="174"/>
        <end position="202"/>
    </location>
</feature>
<comment type="caution">
    <text evidence="2">The sequence shown here is derived from an EMBL/GenBank/DDBJ whole genome shotgun (WGS) entry which is preliminary data.</text>
</comment>
<feature type="compositionally biased region" description="Basic and acidic residues" evidence="1">
    <location>
        <begin position="20"/>
        <end position="37"/>
    </location>
</feature>
<organism evidence="2 3">
    <name type="scientific">Triparma retinervis</name>
    <dbReference type="NCBI Taxonomy" id="2557542"/>
    <lineage>
        <taxon>Eukaryota</taxon>
        <taxon>Sar</taxon>
        <taxon>Stramenopiles</taxon>
        <taxon>Ochrophyta</taxon>
        <taxon>Bolidophyceae</taxon>
        <taxon>Parmales</taxon>
        <taxon>Triparmaceae</taxon>
        <taxon>Triparma</taxon>
    </lineage>
</organism>
<feature type="region of interest" description="Disordered" evidence="1">
    <location>
        <begin position="107"/>
        <end position="155"/>
    </location>
</feature>
<feature type="region of interest" description="Disordered" evidence="1">
    <location>
        <begin position="461"/>
        <end position="510"/>
    </location>
</feature>
<dbReference type="AlphaFoldDB" id="A0A9W7FIL3"/>
<name>A0A9W7FIL3_9STRA</name>
<keyword evidence="3" id="KW-1185">Reference proteome</keyword>
<dbReference type="EMBL" id="BRXZ01000498">
    <property type="protein sequence ID" value="GMI12867.1"/>
    <property type="molecule type" value="Genomic_DNA"/>
</dbReference>
<accession>A0A9W7FIL3</accession>
<evidence type="ECO:0000313" key="3">
    <source>
        <dbReference type="Proteomes" id="UP001165082"/>
    </source>
</evidence>
<evidence type="ECO:0000313" key="2">
    <source>
        <dbReference type="EMBL" id="GMI12867.1"/>
    </source>
</evidence>
<reference evidence="2" key="1">
    <citation type="submission" date="2022-07" db="EMBL/GenBank/DDBJ databases">
        <title>Genome analysis of Parmales, a sister group of diatoms, reveals the evolutionary specialization of diatoms from phago-mixotrophs to photoautotrophs.</title>
        <authorList>
            <person name="Ban H."/>
            <person name="Sato S."/>
            <person name="Yoshikawa S."/>
            <person name="Kazumasa Y."/>
            <person name="Nakamura Y."/>
            <person name="Ichinomiya M."/>
            <person name="Saitoh K."/>
            <person name="Sato N."/>
            <person name="Blanc-Mathieu R."/>
            <person name="Endo H."/>
            <person name="Kuwata A."/>
            <person name="Ogata H."/>
        </authorList>
    </citation>
    <scope>NUCLEOTIDE SEQUENCE</scope>
</reference>